<accession>A0A3M0SP32</accession>
<gene>
    <name evidence="2" type="ORF">D9O40_10535</name>
</gene>
<feature type="transmembrane region" description="Helical" evidence="1">
    <location>
        <begin position="72"/>
        <end position="95"/>
    </location>
</feature>
<comment type="caution">
    <text evidence="2">The sequence shown here is derived from an EMBL/GenBank/DDBJ whole genome shotgun (WGS) entry which is preliminary data.</text>
</comment>
<name>A0A3M0SP32_9CLOT</name>
<proteinExistence type="predicted"/>
<dbReference type="RefSeq" id="WP_122059242.1">
    <property type="nucleotide sequence ID" value="NZ_RFAQ01000030.1"/>
</dbReference>
<dbReference type="EMBL" id="RFAQ01000030">
    <property type="protein sequence ID" value="RMD00259.1"/>
    <property type="molecule type" value="Genomic_DNA"/>
</dbReference>
<dbReference type="AlphaFoldDB" id="A0A3M0SP32"/>
<organism evidence="2 3">
    <name type="scientific">Clostridium autoethanogenum</name>
    <dbReference type="NCBI Taxonomy" id="84023"/>
    <lineage>
        <taxon>Bacteria</taxon>
        <taxon>Bacillati</taxon>
        <taxon>Bacillota</taxon>
        <taxon>Clostridia</taxon>
        <taxon>Eubacteriales</taxon>
        <taxon>Clostridiaceae</taxon>
        <taxon>Clostridium</taxon>
    </lineage>
</organism>
<sequence length="134" mass="15447">MKVEKEDVKKVLLELFNEDGEEREGKKFVFPRNVEASYNLIPGLTGMDVIKYISIPAIISILILAIPPYSVAALWIIKVIVVLLIMACGFILAIARPIRFRNNIRCVEHIKTILSFYSRQKKFFLRPKKRGEIK</sequence>
<evidence type="ECO:0000256" key="1">
    <source>
        <dbReference type="SAM" id="Phobius"/>
    </source>
</evidence>
<keyword evidence="1" id="KW-0472">Membrane</keyword>
<keyword evidence="1" id="KW-0812">Transmembrane</keyword>
<feature type="transmembrane region" description="Helical" evidence="1">
    <location>
        <begin position="49"/>
        <end position="66"/>
    </location>
</feature>
<dbReference type="Proteomes" id="UP000277999">
    <property type="component" value="Unassembled WGS sequence"/>
</dbReference>
<reference evidence="2 3" key="1">
    <citation type="submission" date="2018-10" db="EMBL/GenBank/DDBJ databases">
        <title>Genome-centric metagenomics revealed C2 chemical producing, CO utilizing Clostridium with novel acetogenic gene cluster.</title>
        <authorList>
            <person name="Kang H."/>
            <person name="Park B."/>
            <person name="Choi I.G."/>
            <person name="Chang I.S."/>
        </authorList>
    </citation>
    <scope>NUCLEOTIDE SEQUENCE [LARGE SCALE GENOMIC DNA]</scope>
    <source>
        <strain evidence="2 3">H21-9</strain>
    </source>
</reference>
<evidence type="ECO:0000313" key="2">
    <source>
        <dbReference type="EMBL" id="RMD00259.1"/>
    </source>
</evidence>
<keyword evidence="1" id="KW-1133">Transmembrane helix</keyword>
<protein>
    <recommendedName>
        <fullName evidence="4">Conjugal transfer protein</fullName>
    </recommendedName>
</protein>
<evidence type="ECO:0000313" key="3">
    <source>
        <dbReference type="Proteomes" id="UP000277999"/>
    </source>
</evidence>
<evidence type="ECO:0008006" key="4">
    <source>
        <dbReference type="Google" id="ProtNLM"/>
    </source>
</evidence>